<evidence type="ECO:0000256" key="2">
    <source>
        <dbReference type="ARBA" id="ARBA00022692"/>
    </source>
</evidence>
<dbReference type="Ensembl" id="ENSCINT00000013580.3">
    <property type="protein sequence ID" value="ENSCINP00000013580.3"/>
    <property type="gene ID" value="ENSCING00000006611.3"/>
</dbReference>
<dbReference type="InterPro" id="IPR006634">
    <property type="entry name" value="TLC-dom"/>
</dbReference>
<dbReference type="GO" id="GO:0005886">
    <property type="term" value="C:plasma membrane"/>
    <property type="evidence" value="ECO:0000318"/>
    <property type="project" value="GO_Central"/>
</dbReference>
<feature type="transmembrane region" description="Helical" evidence="6">
    <location>
        <begin position="39"/>
        <end position="57"/>
    </location>
</feature>
<evidence type="ECO:0000313" key="8">
    <source>
        <dbReference type="Ensembl" id="ENSCINP00000013580.3"/>
    </source>
</evidence>
<dbReference type="SMART" id="SM00724">
    <property type="entry name" value="TLC"/>
    <property type="match status" value="1"/>
</dbReference>
<keyword evidence="9" id="KW-1185">Reference proteome</keyword>
<reference evidence="8" key="4">
    <citation type="submission" date="2025-09" db="UniProtKB">
        <authorList>
            <consortium name="Ensembl"/>
        </authorList>
    </citation>
    <scope>IDENTIFICATION</scope>
</reference>
<dbReference type="GeneTree" id="ENSGT01010000222313"/>
<evidence type="ECO:0000259" key="7">
    <source>
        <dbReference type="PROSITE" id="PS50922"/>
    </source>
</evidence>
<dbReference type="GO" id="GO:0097035">
    <property type="term" value="P:regulation of membrane lipid distribution"/>
    <property type="evidence" value="ECO:0000318"/>
    <property type="project" value="GO_Central"/>
</dbReference>
<reference evidence="9" key="1">
    <citation type="journal article" date="2002" name="Science">
        <title>The draft genome of Ciona intestinalis: insights into chordate and vertebrate origins.</title>
        <authorList>
            <person name="Dehal P."/>
            <person name="Satou Y."/>
            <person name="Campbell R.K."/>
            <person name="Chapman J."/>
            <person name="Degnan B."/>
            <person name="De Tomaso A."/>
            <person name="Davidson B."/>
            <person name="Di Gregorio A."/>
            <person name="Gelpke M."/>
            <person name="Goodstein D.M."/>
            <person name="Harafuji N."/>
            <person name="Hastings K.E."/>
            <person name="Ho I."/>
            <person name="Hotta K."/>
            <person name="Huang W."/>
            <person name="Kawashima T."/>
            <person name="Lemaire P."/>
            <person name="Martinez D."/>
            <person name="Meinertzhagen I.A."/>
            <person name="Necula S."/>
            <person name="Nonaka M."/>
            <person name="Putnam N."/>
            <person name="Rash S."/>
            <person name="Saiga H."/>
            <person name="Satake M."/>
            <person name="Terry A."/>
            <person name="Yamada L."/>
            <person name="Wang H.G."/>
            <person name="Awazu S."/>
            <person name="Azumi K."/>
            <person name="Boore J."/>
            <person name="Branno M."/>
            <person name="Chin-Bow S."/>
            <person name="DeSantis R."/>
            <person name="Doyle S."/>
            <person name="Francino P."/>
            <person name="Keys D.N."/>
            <person name="Haga S."/>
            <person name="Hayashi H."/>
            <person name="Hino K."/>
            <person name="Imai K.S."/>
            <person name="Inaba K."/>
            <person name="Kano S."/>
            <person name="Kobayashi K."/>
            <person name="Kobayashi M."/>
            <person name="Lee B.I."/>
            <person name="Makabe K.W."/>
            <person name="Manohar C."/>
            <person name="Matassi G."/>
            <person name="Medina M."/>
            <person name="Mochizuki Y."/>
            <person name="Mount S."/>
            <person name="Morishita T."/>
            <person name="Miura S."/>
            <person name="Nakayama A."/>
            <person name="Nishizaka S."/>
            <person name="Nomoto H."/>
            <person name="Ohta F."/>
            <person name="Oishi K."/>
            <person name="Rigoutsos I."/>
            <person name="Sano M."/>
            <person name="Sasaki A."/>
            <person name="Sasakura Y."/>
            <person name="Shoguchi E."/>
            <person name="Shin-i T."/>
            <person name="Spagnuolo A."/>
            <person name="Stainier D."/>
            <person name="Suzuki M.M."/>
            <person name="Tassy O."/>
            <person name="Takatori N."/>
            <person name="Tokuoka M."/>
            <person name="Yagi K."/>
            <person name="Yoshizaki F."/>
            <person name="Wada S."/>
            <person name="Zhang C."/>
            <person name="Hyatt P.D."/>
            <person name="Larimer F."/>
            <person name="Detter C."/>
            <person name="Doggett N."/>
            <person name="Glavina T."/>
            <person name="Hawkins T."/>
            <person name="Richardson P."/>
            <person name="Lucas S."/>
            <person name="Kohara Y."/>
            <person name="Levine M."/>
            <person name="Satoh N."/>
            <person name="Rokhsar D.S."/>
        </authorList>
    </citation>
    <scope>NUCLEOTIDE SEQUENCE [LARGE SCALE GENOMIC DNA]</scope>
</reference>
<feature type="transmembrane region" description="Helical" evidence="6">
    <location>
        <begin position="168"/>
        <end position="190"/>
    </location>
</feature>
<feature type="domain" description="TLC" evidence="7">
    <location>
        <begin position="1"/>
        <end position="197"/>
    </location>
</feature>
<feature type="transmembrane region" description="Helical" evidence="6">
    <location>
        <begin position="5"/>
        <end position="27"/>
    </location>
</feature>
<organism evidence="8 9">
    <name type="scientific">Ciona intestinalis</name>
    <name type="common">Transparent sea squirt</name>
    <name type="synonym">Ascidia intestinalis</name>
    <dbReference type="NCBI Taxonomy" id="7719"/>
    <lineage>
        <taxon>Eukaryota</taxon>
        <taxon>Metazoa</taxon>
        <taxon>Chordata</taxon>
        <taxon>Tunicata</taxon>
        <taxon>Ascidiacea</taxon>
        <taxon>Phlebobranchia</taxon>
        <taxon>Cionidae</taxon>
        <taxon>Ciona</taxon>
    </lineage>
</organism>
<evidence type="ECO:0000256" key="3">
    <source>
        <dbReference type="ARBA" id="ARBA00022989"/>
    </source>
</evidence>
<keyword evidence="3 6" id="KW-1133">Transmembrane helix</keyword>
<dbReference type="AlphaFoldDB" id="F6QPQ3"/>
<evidence type="ECO:0000256" key="4">
    <source>
        <dbReference type="ARBA" id="ARBA00023136"/>
    </source>
</evidence>
<dbReference type="OMA" id="WMSLWLL"/>
<dbReference type="InterPro" id="IPR050846">
    <property type="entry name" value="TLCD"/>
</dbReference>
<dbReference type="GO" id="GO:0055091">
    <property type="term" value="P:phospholipid homeostasis"/>
    <property type="evidence" value="ECO:0000318"/>
    <property type="project" value="GO_Central"/>
</dbReference>
<evidence type="ECO:0000256" key="1">
    <source>
        <dbReference type="ARBA" id="ARBA00004141"/>
    </source>
</evidence>
<evidence type="ECO:0000256" key="6">
    <source>
        <dbReference type="SAM" id="Phobius"/>
    </source>
</evidence>
<feature type="transmembrane region" description="Helical" evidence="6">
    <location>
        <begin position="94"/>
        <end position="113"/>
    </location>
</feature>
<proteinExistence type="predicted"/>
<sequence>KQFRWYNITVSLLHSTITSLGALYCFYLDPDLTSDISRRFTPAAHLISCLSTGYFVYDFTEAIKRKKISSTWEIIIHHTVVIICFGIAVFSHQYVSYVIVALLCEINSVFLHARQLLNLSGVSPCSGVYRFNGILNISTYVLFRICTLAWMTRWIVLHRSSIPQPFQTAGILGMMVMTVINVILFARLLFKDYKFVQCSRRQTWL</sequence>
<accession>F6QPQ3</accession>
<dbReference type="EMBL" id="EAAA01003003">
    <property type="status" value="NOT_ANNOTATED_CDS"/>
    <property type="molecule type" value="Genomic_DNA"/>
</dbReference>
<dbReference type="GO" id="GO:0007009">
    <property type="term" value="P:plasma membrane organization"/>
    <property type="evidence" value="ECO:0000318"/>
    <property type="project" value="GO_Central"/>
</dbReference>
<reference evidence="8" key="2">
    <citation type="journal article" date="2008" name="Genome Biol.">
        <title>Improved genome assembly and evidence-based global gene model set for the chordate Ciona intestinalis: new insight into intron and operon populations.</title>
        <authorList>
            <person name="Satou Y."/>
            <person name="Mineta K."/>
            <person name="Ogasawara M."/>
            <person name="Sasakura Y."/>
            <person name="Shoguchi E."/>
            <person name="Ueno K."/>
            <person name="Yamada L."/>
            <person name="Matsumoto J."/>
            <person name="Wasserscheid J."/>
            <person name="Dewar K."/>
            <person name="Wiley G.B."/>
            <person name="Macmil S.L."/>
            <person name="Roe B.A."/>
            <person name="Zeller R.W."/>
            <person name="Hastings K.E."/>
            <person name="Lemaire P."/>
            <person name="Lindquist E."/>
            <person name="Endo T."/>
            <person name="Hotta K."/>
            <person name="Inaba K."/>
        </authorList>
    </citation>
    <scope>NUCLEOTIDE SEQUENCE [LARGE SCALE GENOMIC DNA]</scope>
    <source>
        <strain evidence="8">wild type</strain>
    </source>
</reference>
<dbReference type="Proteomes" id="UP000008144">
    <property type="component" value="Chromosome 9"/>
</dbReference>
<dbReference type="GO" id="GO:0071709">
    <property type="term" value="P:membrane assembly"/>
    <property type="evidence" value="ECO:0000318"/>
    <property type="project" value="GO_Central"/>
</dbReference>
<feature type="transmembrane region" description="Helical" evidence="6">
    <location>
        <begin position="69"/>
        <end position="88"/>
    </location>
</feature>
<reference evidence="8" key="3">
    <citation type="submission" date="2025-08" db="UniProtKB">
        <authorList>
            <consortium name="Ensembl"/>
        </authorList>
    </citation>
    <scope>IDENTIFICATION</scope>
</reference>
<keyword evidence="2 5" id="KW-0812">Transmembrane</keyword>
<dbReference type="HOGENOM" id="CLU_056440_2_1_1"/>
<dbReference type="InParanoid" id="F6QPQ3"/>
<name>F6QPQ3_CIOIN</name>
<evidence type="ECO:0000256" key="5">
    <source>
        <dbReference type="PROSITE-ProRule" id="PRU00205"/>
    </source>
</evidence>
<dbReference type="PANTHER" id="PTHR13439">
    <property type="entry name" value="CT120 PROTEIN"/>
    <property type="match status" value="1"/>
</dbReference>
<comment type="subcellular location">
    <subcellularLocation>
        <location evidence="1">Membrane</location>
        <topology evidence="1">Multi-pass membrane protein</topology>
    </subcellularLocation>
</comment>
<dbReference type="PROSITE" id="PS50922">
    <property type="entry name" value="TLC"/>
    <property type="match status" value="1"/>
</dbReference>
<protein>
    <recommendedName>
        <fullName evidence="7">TLC domain-containing protein</fullName>
    </recommendedName>
</protein>
<feature type="transmembrane region" description="Helical" evidence="6">
    <location>
        <begin position="134"/>
        <end position="156"/>
    </location>
</feature>
<dbReference type="PANTHER" id="PTHR13439:SF4">
    <property type="entry name" value="TLC DOMAIN-CONTAINING PROTEIN"/>
    <property type="match status" value="1"/>
</dbReference>
<dbReference type="Pfam" id="PF03798">
    <property type="entry name" value="TRAM_LAG1_CLN8"/>
    <property type="match status" value="1"/>
</dbReference>
<keyword evidence="4 5" id="KW-0472">Membrane</keyword>
<evidence type="ECO:0000313" key="9">
    <source>
        <dbReference type="Proteomes" id="UP000008144"/>
    </source>
</evidence>